<comment type="caution">
    <text evidence="4">The sequence shown here is derived from an EMBL/GenBank/DDBJ whole genome shotgun (WGS) entry which is preliminary data.</text>
</comment>
<feature type="region of interest" description="Disordered" evidence="3">
    <location>
        <begin position="589"/>
        <end position="621"/>
    </location>
</feature>
<feature type="compositionally biased region" description="Low complexity" evidence="3">
    <location>
        <begin position="867"/>
        <end position="881"/>
    </location>
</feature>
<organism evidence="4 5">
    <name type="scientific">Synchytrium microbalum</name>
    <dbReference type="NCBI Taxonomy" id="1806994"/>
    <lineage>
        <taxon>Eukaryota</taxon>
        <taxon>Fungi</taxon>
        <taxon>Fungi incertae sedis</taxon>
        <taxon>Chytridiomycota</taxon>
        <taxon>Chytridiomycota incertae sedis</taxon>
        <taxon>Chytridiomycetes</taxon>
        <taxon>Synchytriales</taxon>
        <taxon>Synchytriaceae</taxon>
        <taxon>Synchytrium</taxon>
    </lineage>
</organism>
<dbReference type="SMART" id="SM00238">
    <property type="entry name" value="BIR"/>
    <property type="match status" value="2"/>
</dbReference>
<name>A0A507BY43_9FUNG</name>
<feature type="compositionally biased region" description="Basic residues" evidence="3">
    <location>
        <begin position="544"/>
        <end position="557"/>
    </location>
</feature>
<evidence type="ECO:0000313" key="5">
    <source>
        <dbReference type="Proteomes" id="UP000319731"/>
    </source>
</evidence>
<dbReference type="OrthoDB" id="2196114at2759"/>
<dbReference type="Pfam" id="PF00653">
    <property type="entry name" value="BIR"/>
    <property type="match status" value="2"/>
</dbReference>
<dbReference type="GO" id="GO:0046872">
    <property type="term" value="F:metal ion binding"/>
    <property type="evidence" value="ECO:0007669"/>
    <property type="project" value="UniProtKB-KW"/>
</dbReference>
<feature type="compositionally biased region" description="Basic and acidic residues" evidence="3">
    <location>
        <begin position="851"/>
        <end position="862"/>
    </location>
</feature>
<dbReference type="PANTHER" id="PTHR46771">
    <property type="entry name" value="DETERIN"/>
    <property type="match status" value="1"/>
</dbReference>
<dbReference type="GeneID" id="42007412"/>
<dbReference type="PANTHER" id="PTHR46771:SF5">
    <property type="entry name" value="DETERIN"/>
    <property type="match status" value="1"/>
</dbReference>
<feature type="region of interest" description="Disordered" evidence="3">
    <location>
        <begin position="633"/>
        <end position="654"/>
    </location>
</feature>
<keyword evidence="2" id="KW-0862">Zinc</keyword>
<keyword evidence="5" id="KW-1185">Reference proteome</keyword>
<dbReference type="InterPro" id="IPR051190">
    <property type="entry name" value="Baculoviral_IAP"/>
</dbReference>
<dbReference type="AlphaFoldDB" id="A0A507BY43"/>
<dbReference type="Gene3D" id="1.10.1170.10">
    <property type="entry name" value="Inhibitor Of Apoptosis Protein (2mihbC-IAP-1), Chain A"/>
    <property type="match status" value="2"/>
</dbReference>
<dbReference type="EMBL" id="QEAO01000087">
    <property type="protein sequence ID" value="TPX30193.1"/>
    <property type="molecule type" value="Genomic_DNA"/>
</dbReference>
<keyword evidence="1" id="KW-0479">Metal-binding</keyword>
<feature type="compositionally biased region" description="Basic and acidic residues" evidence="3">
    <location>
        <begin position="312"/>
        <end position="327"/>
    </location>
</feature>
<feature type="compositionally biased region" description="Basic and acidic residues" evidence="3">
    <location>
        <begin position="438"/>
        <end position="449"/>
    </location>
</feature>
<accession>A0A507BY43</accession>
<protein>
    <recommendedName>
        <fullName evidence="6">Protein bir1</fullName>
    </recommendedName>
</protein>
<dbReference type="Proteomes" id="UP000319731">
    <property type="component" value="Unassembled WGS sequence"/>
</dbReference>
<gene>
    <name evidence="4" type="ORF">SmJEL517_g06189</name>
</gene>
<feature type="region of interest" description="Disordered" evidence="3">
    <location>
        <begin position="670"/>
        <end position="700"/>
    </location>
</feature>
<evidence type="ECO:0000256" key="3">
    <source>
        <dbReference type="SAM" id="MobiDB-lite"/>
    </source>
</evidence>
<feature type="compositionally biased region" description="Basic and acidic residues" evidence="3">
    <location>
        <begin position="687"/>
        <end position="700"/>
    </location>
</feature>
<feature type="compositionally biased region" description="Basic and acidic residues" evidence="3">
    <location>
        <begin position="510"/>
        <end position="523"/>
    </location>
</feature>
<dbReference type="CDD" id="cd00022">
    <property type="entry name" value="BIR"/>
    <property type="match status" value="1"/>
</dbReference>
<feature type="region of interest" description="Disordered" evidence="3">
    <location>
        <begin position="235"/>
        <end position="389"/>
    </location>
</feature>
<feature type="region of interest" description="Disordered" evidence="3">
    <location>
        <begin position="494"/>
        <end position="572"/>
    </location>
</feature>
<feature type="compositionally biased region" description="Basic and acidic residues" evidence="3">
    <location>
        <begin position="274"/>
        <end position="286"/>
    </location>
</feature>
<evidence type="ECO:0000256" key="1">
    <source>
        <dbReference type="ARBA" id="ARBA00022723"/>
    </source>
</evidence>
<sequence length="963" mass="105894">MKLAGYPDRFKSFGTGRGKSANKWPYTRKDKSVPKPEQLAKAGFYFTPSADAPDSCTCYLCQASVNGWTAHKDPWECHNDTCAWKLLHVNADGIGQNDVSSVEHAPDSDVMNQARLDTFGKDWWPHYKDKKWNPKPDALARAGWVYKPYEDADDATECLYCEISLDGWELNDDPVHEHKKRRPDCIIFNPPEPVVVKRPSKPHPPARLKAVKAVNAGVEDDLGDDVILVHSEAKAQKSINNEEPTPIEVKPESREASPVSAGPTRRRGRQPPAPKDKVDEKAEKSAARGRKRKAKADTVVEDELPSSKRSSPVREHDTAEQKVERTVEQVVVIEGLGEDGDHAVVAEKAESSQNETELVVSQQIEPEPIQQQQEQQKAASSSSKADVPTDMLLANWQEIMKAPTNKNKHRLQPILPPQQSTSSNVTNVKQPTKKRKLATKDRPKYRGDSGDSSSSQVAVETIEVKETKKQAAKELDPVKEGLSLKHILPRTKAVTIKEPSPLQKAISPEPDTHMDVDTARDASPEVEEDESLKAPEHTGNTPIPKKRKKLATKARPKYHGDGSNAPAAVPPLSTPIVVVKQGGKSVIKVVAPPKQKTDSDNSSARQHLELGGPPSRGKQSLSLEDDFLDESNALVTDSAEPTVKDTTTSLSLPQADDVEVVESTVKELDVTESVTEETQLNQEMALEEDKNVEQETEIEPKVIGDDIELIDQMHLPIQLDEPQQEQQQQPDLPANDEDDEMQDRMPDKDVLDEEEPPLPDKEEQRRKTSNIIVELQVDDGNGGGGGGGDDDHTMLSEVDDGVSGGDDDAIPPPEIDADVGGGDDTLPIFEENPSTPDAMEIDNPPAPIIDVKQKSNDCDRRKSVIPLSESSSSNTTTNKKLSMPDAPIAPTKSKRTSASSLATASRRVGLPRPPTMEEANMPLKDYLMMMATEQAGIFEERALQRVEVLRKEAARLRETLQSG</sequence>
<proteinExistence type="predicted"/>
<feature type="compositionally biased region" description="Polar residues" evidence="3">
    <location>
        <begin position="351"/>
        <end position="360"/>
    </location>
</feature>
<dbReference type="InterPro" id="IPR001370">
    <property type="entry name" value="BIR_rpt"/>
</dbReference>
<feature type="region of interest" description="Disordered" evidence="3">
    <location>
        <begin position="712"/>
        <end position="917"/>
    </location>
</feature>
<evidence type="ECO:0000313" key="4">
    <source>
        <dbReference type="EMBL" id="TPX30193.1"/>
    </source>
</evidence>
<evidence type="ECO:0008006" key="6">
    <source>
        <dbReference type="Google" id="ProtNLM"/>
    </source>
</evidence>
<feature type="compositionally biased region" description="Polar residues" evidence="3">
    <location>
        <begin position="672"/>
        <end position="682"/>
    </location>
</feature>
<dbReference type="SUPFAM" id="SSF57924">
    <property type="entry name" value="Inhibitor of apoptosis (IAP) repeat"/>
    <property type="match status" value="2"/>
</dbReference>
<feature type="compositionally biased region" description="Basic and acidic residues" evidence="3">
    <location>
        <begin position="339"/>
        <end position="350"/>
    </location>
</feature>
<dbReference type="PROSITE" id="PS50143">
    <property type="entry name" value="BIR_REPEAT_2"/>
    <property type="match status" value="2"/>
</dbReference>
<evidence type="ECO:0000256" key="2">
    <source>
        <dbReference type="ARBA" id="ARBA00022833"/>
    </source>
</evidence>
<feature type="compositionally biased region" description="Low complexity" evidence="3">
    <location>
        <begin position="718"/>
        <end position="732"/>
    </location>
</feature>
<dbReference type="STRING" id="1806994.A0A507BY43"/>
<feature type="compositionally biased region" description="Acidic residues" evidence="3">
    <location>
        <begin position="797"/>
        <end position="809"/>
    </location>
</feature>
<feature type="compositionally biased region" description="Low complexity" evidence="3">
    <location>
        <begin position="361"/>
        <end position="385"/>
    </location>
</feature>
<feature type="compositionally biased region" description="Polar residues" evidence="3">
    <location>
        <begin position="417"/>
        <end position="430"/>
    </location>
</feature>
<dbReference type="RefSeq" id="XP_031021911.1">
    <property type="nucleotide sequence ID" value="XM_031172115.1"/>
</dbReference>
<feature type="region of interest" description="Disordered" evidence="3">
    <location>
        <begin position="401"/>
        <end position="460"/>
    </location>
</feature>
<feature type="region of interest" description="Disordered" evidence="3">
    <location>
        <begin position="1"/>
        <end position="32"/>
    </location>
</feature>
<feature type="compositionally biased region" description="Low complexity" evidence="3">
    <location>
        <begin position="896"/>
        <end position="907"/>
    </location>
</feature>
<reference evidence="4 5" key="1">
    <citation type="journal article" date="2019" name="Sci. Rep.">
        <title>Comparative genomics of chytrid fungi reveal insights into the obligate biotrophic and pathogenic lifestyle of Synchytrium endobioticum.</title>
        <authorList>
            <person name="van de Vossenberg B.T.L.H."/>
            <person name="Warris S."/>
            <person name="Nguyen H.D.T."/>
            <person name="van Gent-Pelzer M.P.E."/>
            <person name="Joly D.L."/>
            <person name="van de Geest H.C."/>
            <person name="Bonants P.J.M."/>
            <person name="Smith D.S."/>
            <person name="Levesque C.A."/>
            <person name="van der Lee T.A.J."/>
        </authorList>
    </citation>
    <scope>NUCLEOTIDE SEQUENCE [LARGE SCALE GENOMIC DNA]</scope>
    <source>
        <strain evidence="4 5">JEL517</strain>
    </source>
</reference>